<dbReference type="InterPro" id="IPR036390">
    <property type="entry name" value="WH_DNA-bd_sf"/>
</dbReference>
<dbReference type="InterPro" id="IPR051081">
    <property type="entry name" value="HTH_MetalResp_TranReg"/>
</dbReference>
<dbReference type="Pfam" id="PF01022">
    <property type="entry name" value="HTH_5"/>
    <property type="match status" value="1"/>
</dbReference>
<dbReference type="SUPFAM" id="SSF46785">
    <property type="entry name" value="Winged helix' DNA-binding domain"/>
    <property type="match status" value="1"/>
</dbReference>
<dbReference type="OrthoDB" id="9798835at2"/>
<dbReference type="PANTHER" id="PTHR33154:SF18">
    <property type="entry name" value="ARSENICAL RESISTANCE OPERON REPRESSOR"/>
    <property type="match status" value="1"/>
</dbReference>
<evidence type="ECO:0000259" key="4">
    <source>
        <dbReference type="PROSITE" id="PS50987"/>
    </source>
</evidence>
<organism evidence="5 6">
    <name type="scientific">Brevibacillus fluminis</name>
    <dbReference type="NCBI Taxonomy" id="511487"/>
    <lineage>
        <taxon>Bacteria</taxon>
        <taxon>Bacillati</taxon>
        <taxon>Bacillota</taxon>
        <taxon>Bacilli</taxon>
        <taxon>Bacillales</taxon>
        <taxon>Paenibacillaceae</taxon>
        <taxon>Brevibacillus</taxon>
    </lineage>
</organism>
<dbReference type="SMART" id="SM00418">
    <property type="entry name" value="HTH_ARSR"/>
    <property type="match status" value="1"/>
</dbReference>
<protein>
    <submittedName>
        <fullName evidence="5">ArsR family transcriptional regulator</fullName>
    </submittedName>
</protein>
<feature type="domain" description="HTH arsR-type" evidence="4">
    <location>
        <begin position="4"/>
        <end position="98"/>
    </location>
</feature>
<reference evidence="5 6" key="1">
    <citation type="submission" date="2018-10" db="EMBL/GenBank/DDBJ databases">
        <title>Phylogenomics of Brevibacillus.</title>
        <authorList>
            <person name="Dunlap C."/>
        </authorList>
    </citation>
    <scope>NUCLEOTIDE SEQUENCE [LARGE SCALE GENOMIC DNA]</scope>
    <source>
        <strain evidence="5 6">JCM 15716</strain>
    </source>
</reference>
<dbReference type="InterPro" id="IPR036388">
    <property type="entry name" value="WH-like_DNA-bd_sf"/>
</dbReference>
<dbReference type="Gene3D" id="1.10.10.10">
    <property type="entry name" value="Winged helix-like DNA-binding domain superfamily/Winged helix DNA-binding domain"/>
    <property type="match status" value="1"/>
</dbReference>
<dbReference type="CDD" id="cd00090">
    <property type="entry name" value="HTH_ARSR"/>
    <property type="match status" value="1"/>
</dbReference>
<evidence type="ECO:0000256" key="2">
    <source>
        <dbReference type="ARBA" id="ARBA00023125"/>
    </source>
</evidence>
<keyword evidence="6" id="KW-1185">Reference proteome</keyword>
<dbReference type="AlphaFoldDB" id="A0A3M8DU95"/>
<evidence type="ECO:0000313" key="5">
    <source>
        <dbReference type="EMBL" id="RNB91484.1"/>
    </source>
</evidence>
<dbReference type="InterPro" id="IPR011991">
    <property type="entry name" value="ArsR-like_HTH"/>
</dbReference>
<evidence type="ECO:0000313" key="6">
    <source>
        <dbReference type="Proteomes" id="UP000271031"/>
    </source>
</evidence>
<dbReference type="PRINTS" id="PR00778">
    <property type="entry name" value="HTHARSR"/>
</dbReference>
<evidence type="ECO:0000256" key="3">
    <source>
        <dbReference type="ARBA" id="ARBA00023163"/>
    </source>
</evidence>
<evidence type="ECO:0000256" key="1">
    <source>
        <dbReference type="ARBA" id="ARBA00023015"/>
    </source>
</evidence>
<dbReference type="Proteomes" id="UP000271031">
    <property type="component" value="Unassembled WGS sequence"/>
</dbReference>
<dbReference type="EMBL" id="RHHQ01000005">
    <property type="protein sequence ID" value="RNB91484.1"/>
    <property type="molecule type" value="Genomic_DNA"/>
</dbReference>
<dbReference type="GO" id="GO:0003700">
    <property type="term" value="F:DNA-binding transcription factor activity"/>
    <property type="evidence" value="ECO:0007669"/>
    <property type="project" value="InterPro"/>
</dbReference>
<keyword evidence="3" id="KW-0804">Transcription</keyword>
<dbReference type="InterPro" id="IPR001845">
    <property type="entry name" value="HTH_ArsR_DNA-bd_dom"/>
</dbReference>
<keyword evidence="2" id="KW-0238">DNA-binding</keyword>
<dbReference type="NCBIfam" id="NF033788">
    <property type="entry name" value="HTH_metalloreg"/>
    <property type="match status" value="1"/>
</dbReference>
<sequence>MEGSEIVQLMYLADLFKLLGDKTRLTIMALLYVQSLCVRDLVEILQVSQPSVSQHLAKLRIQGLVKETRQGAWVFYSINSEHMPIVKMILDQMPDMQHTIKTVQNEQVKAAY</sequence>
<keyword evidence="1" id="KW-0805">Transcription regulation</keyword>
<proteinExistence type="predicted"/>
<dbReference type="GO" id="GO:0003677">
    <property type="term" value="F:DNA binding"/>
    <property type="evidence" value="ECO:0007669"/>
    <property type="project" value="UniProtKB-KW"/>
</dbReference>
<gene>
    <name evidence="5" type="ORF">EDM56_05465</name>
</gene>
<accession>A0A3M8DU95</accession>
<dbReference type="PANTHER" id="PTHR33154">
    <property type="entry name" value="TRANSCRIPTIONAL REGULATOR, ARSR FAMILY"/>
    <property type="match status" value="1"/>
</dbReference>
<name>A0A3M8DU95_9BACL</name>
<dbReference type="RefSeq" id="WP_122916876.1">
    <property type="nucleotide sequence ID" value="NZ_RHHQ01000005.1"/>
</dbReference>
<dbReference type="PROSITE" id="PS50987">
    <property type="entry name" value="HTH_ARSR_2"/>
    <property type="match status" value="1"/>
</dbReference>
<comment type="caution">
    <text evidence="5">The sequence shown here is derived from an EMBL/GenBank/DDBJ whole genome shotgun (WGS) entry which is preliminary data.</text>
</comment>